<dbReference type="AlphaFoldDB" id="A0A6L9ENT3"/>
<proteinExistence type="predicted"/>
<organism evidence="2 3">
    <name type="scientific">Clostridium butyricum</name>
    <dbReference type="NCBI Taxonomy" id="1492"/>
    <lineage>
        <taxon>Bacteria</taxon>
        <taxon>Bacillati</taxon>
        <taxon>Bacillota</taxon>
        <taxon>Clostridia</taxon>
        <taxon>Eubacteriales</taxon>
        <taxon>Clostridiaceae</taxon>
        <taxon>Clostridium</taxon>
    </lineage>
</organism>
<feature type="transmembrane region" description="Helical" evidence="1">
    <location>
        <begin position="170"/>
        <end position="187"/>
    </location>
</feature>
<keyword evidence="1" id="KW-0812">Transmembrane</keyword>
<name>A0A6L9ENT3_CLOBU</name>
<gene>
    <name evidence="2" type="ORF">GND98_010070</name>
</gene>
<accession>A0A6L9ENT3</accession>
<dbReference type="Proteomes" id="UP000474042">
    <property type="component" value="Unassembled WGS sequence"/>
</dbReference>
<sequence>MKYTTIIFIIISYITMSTIMSNYVTRAISKPIASKSSAFGYSLMIGTNEKYNGQWNSDDYRNFFDYSDKLKSATNGQKACFYKGIERIYNSNFREIINLFFNKYKILWGNSNFAIDFNYIFLSEQGELNNNINVVLKNSKILGNVFYFICVLFTFIESLFIYSRKSQKEYYILVLLLIGTMITHVFLEVQNRYQYHILPVMCILGVIGIYNILCKLEDVKHN</sequence>
<comment type="caution">
    <text evidence="2">The sequence shown here is derived from an EMBL/GenBank/DDBJ whole genome shotgun (WGS) entry which is preliminary data.</text>
</comment>
<reference evidence="2 3" key="1">
    <citation type="submission" date="2020-01" db="EMBL/GenBank/DDBJ databases">
        <title>Genome sequence of a 1,3-propanediol producer, Clostridium butyricum S3.</title>
        <authorList>
            <person name="Zhou J."/>
        </authorList>
    </citation>
    <scope>NUCLEOTIDE SEQUENCE [LARGE SCALE GENOMIC DNA]</scope>
    <source>
        <strain evidence="2 3">S3</strain>
    </source>
</reference>
<feature type="transmembrane region" description="Helical" evidence="1">
    <location>
        <begin position="141"/>
        <end position="163"/>
    </location>
</feature>
<dbReference type="EMBL" id="WOFV02000027">
    <property type="protein sequence ID" value="NAS18209.1"/>
    <property type="molecule type" value="Genomic_DNA"/>
</dbReference>
<keyword evidence="1" id="KW-1133">Transmembrane helix</keyword>
<feature type="transmembrane region" description="Helical" evidence="1">
    <location>
        <begin position="6"/>
        <end position="25"/>
    </location>
</feature>
<keyword evidence="1" id="KW-0472">Membrane</keyword>
<evidence type="ECO:0000256" key="1">
    <source>
        <dbReference type="SAM" id="Phobius"/>
    </source>
</evidence>
<evidence type="ECO:0000313" key="2">
    <source>
        <dbReference type="EMBL" id="NAS18209.1"/>
    </source>
</evidence>
<evidence type="ECO:0000313" key="3">
    <source>
        <dbReference type="Proteomes" id="UP000474042"/>
    </source>
</evidence>
<protein>
    <submittedName>
        <fullName evidence="2">Uncharacterized protein</fullName>
    </submittedName>
</protein>
<dbReference type="RefSeq" id="WP_394870996.1">
    <property type="nucleotide sequence ID" value="NZ_JBAMGF010000066.1"/>
</dbReference>
<feature type="transmembrane region" description="Helical" evidence="1">
    <location>
        <begin position="193"/>
        <end position="213"/>
    </location>
</feature>